<evidence type="ECO:0000256" key="6">
    <source>
        <dbReference type="ARBA" id="ARBA00022556"/>
    </source>
</evidence>
<evidence type="ECO:0000256" key="12">
    <source>
        <dbReference type="ARBA" id="ARBA00029757"/>
    </source>
</evidence>
<evidence type="ECO:0000256" key="1">
    <source>
        <dbReference type="ARBA" id="ARBA00002274"/>
    </source>
</evidence>
<keyword evidence="15" id="KW-1185">Reference proteome</keyword>
<feature type="binding site" evidence="13">
    <location>
        <begin position="62"/>
        <end position="69"/>
    </location>
    <ligand>
        <name>ATP</name>
        <dbReference type="ChEBI" id="CHEBI:30616"/>
    </ligand>
</feature>
<dbReference type="GO" id="GO:0005886">
    <property type="term" value="C:plasma membrane"/>
    <property type="evidence" value="ECO:0007669"/>
    <property type="project" value="TreeGrafter"/>
</dbReference>
<dbReference type="Proteomes" id="UP000094936">
    <property type="component" value="Unassembled WGS sequence"/>
</dbReference>
<evidence type="ECO:0000256" key="4">
    <source>
        <dbReference type="ARBA" id="ARBA00016436"/>
    </source>
</evidence>
<dbReference type="NCBIfam" id="TIGR00682">
    <property type="entry name" value="lpxK"/>
    <property type="match status" value="1"/>
</dbReference>
<comment type="similarity">
    <text evidence="13">Belongs to the LpxK family.</text>
</comment>
<dbReference type="STRING" id="1080227.A8L45_16810"/>
<evidence type="ECO:0000313" key="15">
    <source>
        <dbReference type="Proteomes" id="UP000094936"/>
    </source>
</evidence>
<dbReference type="InterPro" id="IPR027417">
    <property type="entry name" value="P-loop_NTPase"/>
</dbReference>
<evidence type="ECO:0000256" key="2">
    <source>
        <dbReference type="ARBA" id="ARBA00004870"/>
    </source>
</evidence>
<sequence>MAGLVEKIWFDNHPLGWLLSPMLWPLSKVFSLVANKRRQDFLRGDSDCYHAPVPVVVVGNITVGGNGKTPVVVWLVEQLKAKGLKPGVVSRGYGGKAPHYPYVLEQSSTAEEAGDEPVLIARRTGVPVAVSPVRGDAVKALLPKGVDVIVTDDGLQHYRLDRDIELAVVDGNRRFGNEQIMPMGPLREPVSRLSEVDFVICNGGVAGDNEIAMTLKPSLAVNLATAETKSVAELSQQVAMAGIGHPERFFNTLRKLGSQLDSVHGFTDHKAFDMSALCTLTIGNQQLIMTEKDAVKCQSYARENNIAHWWYLPVDAELPDQMAETIINKVLRVKEKYGSPTA</sequence>
<dbReference type="EMBL" id="LYBM01000035">
    <property type="protein sequence ID" value="ODA31448.1"/>
    <property type="molecule type" value="Genomic_DNA"/>
</dbReference>
<evidence type="ECO:0000256" key="5">
    <source>
        <dbReference type="ARBA" id="ARBA00022516"/>
    </source>
</evidence>
<comment type="pathway">
    <text evidence="2 13">Glycolipid biosynthesis; lipid IV(A) biosynthesis; lipid IV(A) from (3R)-3-hydroxytetradecanoyl-[acyl-carrier-protein] and UDP-N-acetyl-alpha-D-glucosamine: step 6/6.</text>
</comment>
<evidence type="ECO:0000256" key="8">
    <source>
        <dbReference type="ARBA" id="ARBA00022741"/>
    </source>
</evidence>
<dbReference type="OrthoDB" id="9766423at2"/>
<dbReference type="GO" id="GO:0009245">
    <property type="term" value="P:lipid A biosynthetic process"/>
    <property type="evidence" value="ECO:0007669"/>
    <property type="project" value="UniProtKB-UniRule"/>
</dbReference>
<dbReference type="Pfam" id="PF02606">
    <property type="entry name" value="LpxK"/>
    <property type="match status" value="1"/>
</dbReference>
<dbReference type="GO" id="GO:0009029">
    <property type="term" value="F:lipid-A 4'-kinase activity"/>
    <property type="evidence" value="ECO:0007669"/>
    <property type="project" value="UniProtKB-UniRule"/>
</dbReference>
<reference evidence="14 15" key="1">
    <citation type="submission" date="2016-05" db="EMBL/GenBank/DDBJ databases">
        <title>Genomic Taxonomy of the Vibrionaceae.</title>
        <authorList>
            <person name="Gomez-Gil B."/>
            <person name="Enciso-Ibarra J."/>
        </authorList>
    </citation>
    <scope>NUCLEOTIDE SEQUENCE [LARGE SCALE GENOMIC DNA]</scope>
    <source>
        <strain evidence="14 15">CAIM 1920</strain>
    </source>
</reference>
<keyword evidence="6 13" id="KW-0441">Lipid A biosynthesis</keyword>
<accession>A0A1C3EDY0</accession>
<evidence type="ECO:0000256" key="13">
    <source>
        <dbReference type="HAMAP-Rule" id="MF_00409"/>
    </source>
</evidence>
<keyword evidence="7 13" id="KW-0808">Transferase</keyword>
<comment type="catalytic activity">
    <reaction evidence="13">
        <text>a lipid A disaccharide + ATP = a lipid IVA + ADP + H(+)</text>
        <dbReference type="Rhea" id="RHEA:67840"/>
        <dbReference type="ChEBI" id="CHEBI:15378"/>
        <dbReference type="ChEBI" id="CHEBI:30616"/>
        <dbReference type="ChEBI" id="CHEBI:176343"/>
        <dbReference type="ChEBI" id="CHEBI:176425"/>
        <dbReference type="ChEBI" id="CHEBI:456216"/>
        <dbReference type="EC" id="2.7.1.130"/>
    </reaction>
</comment>
<evidence type="ECO:0000256" key="9">
    <source>
        <dbReference type="ARBA" id="ARBA00022777"/>
    </source>
</evidence>
<organism evidence="14 15">
    <name type="scientific">Veronia pacifica</name>
    <dbReference type="NCBI Taxonomy" id="1080227"/>
    <lineage>
        <taxon>Bacteria</taxon>
        <taxon>Pseudomonadati</taxon>
        <taxon>Pseudomonadota</taxon>
        <taxon>Gammaproteobacteria</taxon>
        <taxon>Vibrionales</taxon>
        <taxon>Vibrionaceae</taxon>
        <taxon>Veronia</taxon>
    </lineage>
</organism>
<proteinExistence type="inferred from homology"/>
<keyword evidence="9 13" id="KW-0418">Kinase</keyword>
<protein>
    <recommendedName>
        <fullName evidence="4 13">Tetraacyldisaccharide 4'-kinase</fullName>
        <ecNumber evidence="3 13">2.7.1.130</ecNumber>
    </recommendedName>
    <alternativeName>
        <fullName evidence="12 13">Lipid A 4'-kinase</fullName>
    </alternativeName>
</protein>
<evidence type="ECO:0000256" key="10">
    <source>
        <dbReference type="ARBA" id="ARBA00022840"/>
    </source>
</evidence>
<dbReference type="HAMAP" id="MF_00409">
    <property type="entry name" value="LpxK"/>
    <property type="match status" value="1"/>
</dbReference>
<name>A0A1C3EDY0_9GAMM</name>
<evidence type="ECO:0000256" key="7">
    <source>
        <dbReference type="ARBA" id="ARBA00022679"/>
    </source>
</evidence>
<dbReference type="EC" id="2.7.1.130" evidence="3 13"/>
<evidence type="ECO:0000256" key="3">
    <source>
        <dbReference type="ARBA" id="ARBA00012071"/>
    </source>
</evidence>
<evidence type="ECO:0000256" key="11">
    <source>
        <dbReference type="ARBA" id="ARBA00023098"/>
    </source>
</evidence>
<evidence type="ECO:0000313" key="14">
    <source>
        <dbReference type="EMBL" id="ODA31448.1"/>
    </source>
</evidence>
<dbReference type="PANTHER" id="PTHR42724">
    <property type="entry name" value="TETRAACYLDISACCHARIDE 4'-KINASE"/>
    <property type="match status" value="1"/>
</dbReference>
<dbReference type="SUPFAM" id="SSF52540">
    <property type="entry name" value="P-loop containing nucleoside triphosphate hydrolases"/>
    <property type="match status" value="1"/>
</dbReference>
<dbReference type="PANTHER" id="PTHR42724:SF1">
    <property type="entry name" value="TETRAACYLDISACCHARIDE 4'-KINASE, MITOCHONDRIAL-RELATED"/>
    <property type="match status" value="1"/>
</dbReference>
<keyword evidence="5 13" id="KW-0444">Lipid biosynthesis</keyword>
<keyword evidence="10 13" id="KW-0067">ATP-binding</keyword>
<dbReference type="InterPro" id="IPR003758">
    <property type="entry name" value="LpxK"/>
</dbReference>
<comment type="function">
    <text evidence="1 13">Transfers the gamma-phosphate of ATP to the 4'-position of a tetraacyldisaccharide 1-phosphate intermediate (termed DS-1-P) to form tetraacyldisaccharide 1,4'-bis-phosphate (lipid IVA).</text>
</comment>
<dbReference type="UniPathway" id="UPA00359">
    <property type="reaction ID" value="UER00482"/>
</dbReference>
<gene>
    <name evidence="13" type="primary">lpxK</name>
    <name evidence="14" type="ORF">A8L45_16810</name>
</gene>
<keyword evidence="8 13" id="KW-0547">Nucleotide-binding</keyword>
<comment type="caution">
    <text evidence="14">The sequence shown here is derived from an EMBL/GenBank/DDBJ whole genome shotgun (WGS) entry which is preliminary data.</text>
</comment>
<keyword evidence="11 13" id="KW-0443">Lipid metabolism</keyword>
<dbReference type="GO" id="GO:0009244">
    <property type="term" value="P:lipopolysaccharide core region biosynthetic process"/>
    <property type="evidence" value="ECO:0007669"/>
    <property type="project" value="TreeGrafter"/>
</dbReference>
<dbReference type="GO" id="GO:0005524">
    <property type="term" value="F:ATP binding"/>
    <property type="evidence" value="ECO:0007669"/>
    <property type="project" value="UniProtKB-UniRule"/>
</dbReference>
<dbReference type="AlphaFoldDB" id="A0A1C3EDY0"/>